<sequence>MWLLLTLITLTLTSHVSGFRHFDESTIPKTLSTACKQVLLMDINCPPEMFNARLGNINLMQVKQICDRQECSAALSRFANEVKASCNGQVIESVTIQEAMVDWYNINYELACQKDSSQNYCAVSLAQLLYERNLKSAMLDEYQLDILCSECLSKRVGLESKMNVSKYSEVDVQFIKSTCNPAVYSPLPSPIEGDKEATYPTPTCAELSYSVNRGDTCYGIMSIFHLELDQLLALNPGLVCDHLAVGQNVCVKQIPTLTRYRLHS</sequence>
<keyword evidence="1" id="KW-0732">Signal</keyword>
<evidence type="ECO:0000259" key="2">
    <source>
        <dbReference type="PROSITE" id="PS51782"/>
    </source>
</evidence>
<dbReference type="SMART" id="SM00257">
    <property type="entry name" value="LysM"/>
    <property type="match status" value="1"/>
</dbReference>
<evidence type="ECO:0000313" key="4">
    <source>
        <dbReference type="Proteomes" id="UP001479436"/>
    </source>
</evidence>
<dbReference type="InterPro" id="IPR018392">
    <property type="entry name" value="LysM"/>
</dbReference>
<dbReference type="Gene3D" id="3.10.350.10">
    <property type="entry name" value="LysM domain"/>
    <property type="match status" value="1"/>
</dbReference>
<reference evidence="3 4" key="1">
    <citation type="submission" date="2023-04" db="EMBL/GenBank/DDBJ databases">
        <title>Genome of Basidiobolus ranarum AG-B5.</title>
        <authorList>
            <person name="Stajich J.E."/>
            <person name="Carter-House D."/>
            <person name="Gryganskyi A."/>
        </authorList>
    </citation>
    <scope>NUCLEOTIDE SEQUENCE [LARGE SCALE GENOMIC DNA]</scope>
    <source>
        <strain evidence="3 4">AG-B5</strain>
    </source>
</reference>
<dbReference type="CDD" id="cd00118">
    <property type="entry name" value="LysM"/>
    <property type="match status" value="1"/>
</dbReference>
<dbReference type="EMBL" id="JASJQH010012782">
    <property type="protein sequence ID" value="KAK9659845.1"/>
    <property type="molecule type" value="Genomic_DNA"/>
</dbReference>
<dbReference type="PROSITE" id="PS51782">
    <property type="entry name" value="LYSM"/>
    <property type="match status" value="1"/>
</dbReference>
<keyword evidence="4" id="KW-1185">Reference proteome</keyword>
<dbReference type="SUPFAM" id="SSF54106">
    <property type="entry name" value="LysM domain"/>
    <property type="match status" value="1"/>
</dbReference>
<evidence type="ECO:0000313" key="3">
    <source>
        <dbReference type="EMBL" id="KAK9659845.1"/>
    </source>
</evidence>
<accession>A0ABR2VJ38</accession>
<proteinExistence type="predicted"/>
<dbReference type="Pfam" id="PF01476">
    <property type="entry name" value="LysM"/>
    <property type="match status" value="1"/>
</dbReference>
<organism evidence="3 4">
    <name type="scientific">Basidiobolus ranarum</name>
    <dbReference type="NCBI Taxonomy" id="34480"/>
    <lineage>
        <taxon>Eukaryota</taxon>
        <taxon>Fungi</taxon>
        <taxon>Fungi incertae sedis</taxon>
        <taxon>Zoopagomycota</taxon>
        <taxon>Entomophthoromycotina</taxon>
        <taxon>Basidiobolomycetes</taxon>
        <taxon>Basidiobolales</taxon>
        <taxon>Basidiobolaceae</taxon>
        <taxon>Basidiobolus</taxon>
    </lineage>
</organism>
<feature type="chain" id="PRO_5047286112" description="LysM domain-containing protein" evidence="1">
    <location>
        <begin position="19"/>
        <end position="264"/>
    </location>
</feature>
<protein>
    <recommendedName>
        <fullName evidence="2">LysM domain-containing protein</fullName>
    </recommendedName>
</protein>
<gene>
    <name evidence="3" type="ORF">K7432_018410</name>
</gene>
<feature type="domain" description="LysM" evidence="2">
    <location>
        <begin position="207"/>
        <end position="251"/>
    </location>
</feature>
<name>A0ABR2VJ38_9FUNG</name>
<dbReference type="Proteomes" id="UP001479436">
    <property type="component" value="Unassembled WGS sequence"/>
</dbReference>
<comment type="caution">
    <text evidence="3">The sequence shown here is derived from an EMBL/GenBank/DDBJ whole genome shotgun (WGS) entry which is preliminary data.</text>
</comment>
<dbReference type="InterPro" id="IPR036779">
    <property type="entry name" value="LysM_dom_sf"/>
</dbReference>
<evidence type="ECO:0000256" key="1">
    <source>
        <dbReference type="SAM" id="SignalP"/>
    </source>
</evidence>
<feature type="signal peptide" evidence="1">
    <location>
        <begin position="1"/>
        <end position="18"/>
    </location>
</feature>